<dbReference type="OrthoDB" id="9808061at2"/>
<dbReference type="Proteomes" id="UP000217785">
    <property type="component" value="Unassembled WGS sequence"/>
</dbReference>
<proteinExistence type="predicted"/>
<accession>A0A292YU43</accession>
<name>A0A292YU43_9BACL</name>
<reference evidence="2" key="1">
    <citation type="submission" date="2017-07" db="EMBL/GenBank/DDBJ databases">
        <title>Draft genome sequence of Effusibacillus lacus strain skLN1.</title>
        <authorList>
            <person name="Watanabe M."/>
            <person name="Kojima H."/>
            <person name="Fukui M."/>
        </authorList>
    </citation>
    <scope>NUCLEOTIDE SEQUENCE [LARGE SCALE GENOMIC DNA]</scope>
    <source>
        <strain evidence="2">skLN1</strain>
    </source>
</reference>
<dbReference type="EMBL" id="BDUF01000116">
    <property type="protein sequence ID" value="GAX92010.1"/>
    <property type="molecule type" value="Genomic_DNA"/>
</dbReference>
<sequence length="124" mass="14664">MTQADLRETWKARIEAYRASGQRASEWCAIHQVTTRQLWYWIRKLKDTDKKPARQSQWVTVNVDNQTVETESSLLVKVGSVAIEVMCLSIKKLTTLLNKKLTTHKWKNSRVDRVPCRPVWVFWY</sequence>
<gene>
    <name evidence="1" type="ORF">EFBL_3701</name>
</gene>
<evidence type="ECO:0008006" key="3">
    <source>
        <dbReference type="Google" id="ProtNLM"/>
    </source>
</evidence>
<keyword evidence="2" id="KW-1185">Reference proteome</keyword>
<organism evidence="1 2">
    <name type="scientific">Effusibacillus lacus</name>
    <dbReference type="NCBI Taxonomy" id="1348429"/>
    <lineage>
        <taxon>Bacteria</taxon>
        <taxon>Bacillati</taxon>
        <taxon>Bacillota</taxon>
        <taxon>Bacilli</taxon>
        <taxon>Bacillales</taxon>
        <taxon>Alicyclobacillaceae</taxon>
        <taxon>Effusibacillus</taxon>
    </lineage>
</organism>
<evidence type="ECO:0000313" key="1">
    <source>
        <dbReference type="EMBL" id="GAX92010.1"/>
    </source>
</evidence>
<dbReference type="NCBIfam" id="NF047593">
    <property type="entry name" value="IS66_ISAeme5_TnpA"/>
    <property type="match status" value="1"/>
</dbReference>
<protein>
    <recommendedName>
        <fullName evidence="3">Transposase</fullName>
    </recommendedName>
</protein>
<comment type="caution">
    <text evidence="1">The sequence shown here is derived from an EMBL/GenBank/DDBJ whole genome shotgun (WGS) entry which is preliminary data.</text>
</comment>
<evidence type="ECO:0000313" key="2">
    <source>
        <dbReference type="Proteomes" id="UP000217785"/>
    </source>
</evidence>
<dbReference type="AlphaFoldDB" id="A0A292YU43"/>
<dbReference type="RefSeq" id="WP_096184373.1">
    <property type="nucleotide sequence ID" value="NZ_BDUF01000116.1"/>
</dbReference>